<protein>
    <recommendedName>
        <fullName evidence="3">SCP-2 sterol transfer family protein</fullName>
    </recommendedName>
</protein>
<evidence type="ECO:0008006" key="3">
    <source>
        <dbReference type="Google" id="ProtNLM"/>
    </source>
</evidence>
<sequence>MIDRLKQMQTRLDATPHMVRMGRLFSETVLLEIDGDEFYLTFEKGQLAAITQGPSKKTPYRFAYKTNADALHKFWQWRPEAGFHDLFAMAKIGQAEIAGDILILVKNLRFFKEFMALGRTQEA</sequence>
<reference evidence="1 2" key="1">
    <citation type="journal article" date="2017" name="Front. Microbiol.">
        <title>Phaeobacter piscinae sp. nov., a species of the Roseobacter group and potential aquaculture probiont.</title>
        <authorList>
            <person name="Sonnenschein E.C."/>
            <person name="Phippen C.B.W."/>
            <person name="Nielsen K.F."/>
            <person name="Mateiu R.V."/>
            <person name="Melchiorsen J."/>
            <person name="Gram L."/>
            <person name="Overmann J."/>
            <person name="Freese H.M."/>
        </authorList>
    </citation>
    <scope>NUCLEOTIDE SEQUENCE [LARGE SCALE GENOMIC DNA]</scope>
    <source>
        <strain evidence="1 2">P88</strain>
        <plasmid evidence="1">pP88_c</plasmid>
    </source>
</reference>
<proteinExistence type="predicted"/>
<accession>A0A2I7KG94</accession>
<keyword evidence="1" id="KW-0614">Plasmid</keyword>
<organism evidence="1 2">
    <name type="scientific">Phaeobacter inhibens</name>
    <dbReference type="NCBI Taxonomy" id="221822"/>
    <lineage>
        <taxon>Bacteria</taxon>
        <taxon>Pseudomonadati</taxon>
        <taxon>Pseudomonadota</taxon>
        <taxon>Alphaproteobacteria</taxon>
        <taxon>Rhodobacterales</taxon>
        <taxon>Roseobacteraceae</taxon>
        <taxon>Phaeobacter</taxon>
    </lineage>
</organism>
<dbReference type="AlphaFoldDB" id="A0A2I7KG94"/>
<dbReference type="EMBL" id="CP010728">
    <property type="protein sequence ID" value="AUR01618.1"/>
    <property type="molecule type" value="Genomic_DNA"/>
</dbReference>
<evidence type="ECO:0000313" key="2">
    <source>
        <dbReference type="Proteomes" id="UP000236447"/>
    </source>
</evidence>
<dbReference type="Proteomes" id="UP000236447">
    <property type="component" value="Plasmid pP88_c"/>
</dbReference>
<geneLocation type="plasmid" evidence="2">
    <name>pp88_c</name>
</geneLocation>
<evidence type="ECO:0000313" key="1">
    <source>
        <dbReference type="EMBL" id="AUR01618.1"/>
    </source>
</evidence>
<reference evidence="1 2" key="2">
    <citation type="journal article" date="2017" name="Genome Biol. Evol.">
        <title>Trajectories and Drivers of Genome Evolution in Surface-Associated Marine Phaeobacter.</title>
        <authorList>
            <person name="Freese H.M."/>
            <person name="Sikorski J."/>
            <person name="Bunk B."/>
            <person name="Scheuner C."/>
            <person name="Meier-Kolthoff J.P."/>
            <person name="Sproer C."/>
            <person name="Gram L."/>
            <person name="Overmann J."/>
        </authorList>
    </citation>
    <scope>NUCLEOTIDE SEQUENCE [LARGE SCALE GENOMIC DNA]</scope>
    <source>
        <strain evidence="1 2">P88</strain>
        <plasmid evidence="1">pP88_c</plasmid>
    </source>
</reference>
<gene>
    <name evidence="1" type="ORF">PhaeoP88_04306</name>
</gene>
<name>A0A2I7KG94_9RHOB</name>